<gene>
    <name evidence="2" type="ORF">KB1_00580</name>
</gene>
<proteinExistence type="predicted"/>
<reference evidence="2" key="1">
    <citation type="submission" date="2021-06" db="EMBL/GenBank/DDBJ databases">
        <title>Genome sequence of Cutibacterium modestum strain KB17-24694.</title>
        <authorList>
            <person name="Dekio I."/>
            <person name="Asahina A."/>
            <person name="Nishida M."/>
        </authorList>
    </citation>
    <scope>NUCLEOTIDE SEQUENCE</scope>
    <source>
        <strain evidence="2">KB17-24694</strain>
    </source>
</reference>
<name>A0AAD1NUF6_9ACTN</name>
<sequence>MESHTSPTVSLCWLVTLILGLVLRPFLTKLTGKVDAGDMKVAIERKTSIAFAVTDLPALILFVLAFSQHLPGTLVALGMVANAVHVPPSSSDRSAFGAIHRRVVWRPLRPGESRD</sequence>
<dbReference type="AlphaFoldDB" id="A0AAD1NUF6"/>
<keyword evidence="1" id="KW-0472">Membrane</keyword>
<evidence type="ECO:0000313" key="2">
    <source>
        <dbReference type="EMBL" id="BCY24068.1"/>
    </source>
</evidence>
<organism evidence="2 3">
    <name type="scientific">Cutibacterium modestum</name>
    <dbReference type="NCBI Taxonomy" id="2559073"/>
    <lineage>
        <taxon>Bacteria</taxon>
        <taxon>Bacillati</taxon>
        <taxon>Actinomycetota</taxon>
        <taxon>Actinomycetes</taxon>
        <taxon>Propionibacteriales</taxon>
        <taxon>Propionibacteriaceae</taxon>
        <taxon>Cutibacterium</taxon>
    </lineage>
</organism>
<accession>A0AAD1NUF6</accession>
<evidence type="ECO:0000256" key="1">
    <source>
        <dbReference type="SAM" id="Phobius"/>
    </source>
</evidence>
<feature type="transmembrane region" description="Helical" evidence="1">
    <location>
        <begin position="48"/>
        <end position="67"/>
    </location>
</feature>
<keyword evidence="1" id="KW-1133">Transmembrane helix</keyword>
<feature type="transmembrane region" description="Helical" evidence="1">
    <location>
        <begin position="6"/>
        <end position="27"/>
    </location>
</feature>
<keyword evidence="1" id="KW-0812">Transmembrane</keyword>
<dbReference type="EMBL" id="AP024747">
    <property type="protein sequence ID" value="BCY24068.1"/>
    <property type="molecule type" value="Genomic_DNA"/>
</dbReference>
<dbReference type="Proteomes" id="UP000825072">
    <property type="component" value="Chromosome 1"/>
</dbReference>
<protein>
    <submittedName>
        <fullName evidence="2">Uncharacterized protein</fullName>
    </submittedName>
</protein>
<evidence type="ECO:0000313" key="3">
    <source>
        <dbReference type="Proteomes" id="UP000825072"/>
    </source>
</evidence>